<feature type="binding site" evidence="3">
    <location>
        <position position="166"/>
    </location>
    <ligand>
        <name>Fe cation</name>
        <dbReference type="ChEBI" id="CHEBI:24875"/>
    </ligand>
</feature>
<name>A0A0W0Y3H9_9GAMM</name>
<dbReference type="InterPro" id="IPR009040">
    <property type="entry name" value="Ferritin-like_diiron"/>
</dbReference>
<dbReference type="InterPro" id="IPR009078">
    <property type="entry name" value="Ferritin-like_SF"/>
</dbReference>
<dbReference type="EMBL" id="LNYS01000006">
    <property type="protein sequence ID" value="KTD51381.1"/>
    <property type="molecule type" value="Genomic_DNA"/>
</dbReference>
<keyword evidence="6" id="KW-1185">Reference proteome</keyword>
<evidence type="ECO:0000313" key="6">
    <source>
        <dbReference type="Proteomes" id="UP000054618"/>
    </source>
</evidence>
<dbReference type="OrthoDB" id="4271929at2"/>
<evidence type="ECO:0000256" key="1">
    <source>
        <dbReference type="ARBA" id="ARBA00022434"/>
    </source>
</evidence>
<dbReference type="Proteomes" id="UP000054618">
    <property type="component" value="Unassembled WGS sequence"/>
</dbReference>
<protein>
    <submittedName>
        <fullName evidence="5">Bacterioferritin (Cytochrome b1)</fullName>
    </submittedName>
</protein>
<keyword evidence="2 3" id="KW-0408">Iron</keyword>
<evidence type="ECO:0000313" key="5">
    <source>
        <dbReference type="EMBL" id="KTD51381.1"/>
    </source>
</evidence>
<dbReference type="RefSeq" id="WP_058506365.1">
    <property type="nucleotide sequence ID" value="NZ_CAAAIK010000020.1"/>
</dbReference>
<comment type="caution">
    <text evidence="5">The sequence shown here is derived from an EMBL/GenBank/DDBJ whole genome shotgun (WGS) entry which is preliminary data.</text>
</comment>
<dbReference type="PANTHER" id="PTHR30295">
    <property type="entry name" value="BACTERIOFERRITIN"/>
    <property type="match status" value="1"/>
</dbReference>
<feature type="binding site" evidence="3">
    <location>
        <position position="87"/>
    </location>
    <ligand>
        <name>Fe cation</name>
        <dbReference type="ChEBI" id="CHEBI:24875"/>
    </ligand>
</feature>
<dbReference type="SUPFAM" id="SSF47240">
    <property type="entry name" value="Ferritin-like"/>
    <property type="match status" value="1"/>
</dbReference>
<feature type="binding site" evidence="3">
    <location>
        <position position="51"/>
    </location>
    <ligand>
        <name>Fe cation</name>
        <dbReference type="ChEBI" id="CHEBI:24875"/>
    </ligand>
</feature>
<dbReference type="InterPro" id="IPR012347">
    <property type="entry name" value="Ferritin-like"/>
</dbReference>
<feature type="binding site" evidence="3">
    <location>
        <position position="134"/>
    </location>
    <ligand>
        <name>Fe cation</name>
        <dbReference type="ChEBI" id="CHEBI:24875"/>
    </ligand>
</feature>
<dbReference type="PATRIC" id="fig|45073.5.peg.239"/>
<dbReference type="InterPro" id="IPR008331">
    <property type="entry name" value="Ferritin_DPS_dom"/>
</dbReference>
<proteinExistence type="predicted"/>
<dbReference type="GO" id="GO:0005829">
    <property type="term" value="C:cytosol"/>
    <property type="evidence" value="ECO:0007669"/>
    <property type="project" value="TreeGrafter"/>
</dbReference>
<sequence length="181" mass="20682">MKDTEQVTFPYNLQEIRNEARNSLQDGAVTCDYPLDLTQACKLLNDALATEILCVLRYRHHQIIAKGIDYIQVAAEFEEHAQQEEHHMLMIAERINQLGGDPDFNPANILSRSATEFGSSTDLRGMIEDDLVAERIAIMVYRKLIAWFGQEDPTTRRMLEVILEEEEDHANDLADLLALTH</sequence>
<feature type="binding site" evidence="3">
    <location>
        <position position="169"/>
    </location>
    <ligand>
        <name>Fe cation</name>
        <dbReference type="ChEBI" id="CHEBI:24875"/>
    </ligand>
</feature>
<dbReference type="GO" id="GO:0008199">
    <property type="term" value="F:ferric iron binding"/>
    <property type="evidence" value="ECO:0007669"/>
    <property type="project" value="InterPro"/>
</dbReference>
<dbReference type="Pfam" id="PF00210">
    <property type="entry name" value="Ferritin"/>
    <property type="match status" value="1"/>
</dbReference>
<accession>A0A0W0Y3H9</accession>
<gene>
    <name evidence="5" type="ORF">Lqui_0225</name>
</gene>
<evidence type="ECO:0000256" key="2">
    <source>
        <dbReference type="ARBA" id="ARBA00023004"/>
    </source>
</evidence>
<feature type="domain" description="Ferritin-like diiron" evidence="4">
    <location>
        <begin position="34"/>
        <end position="181"/>
    </location>
</feature>
<dbReference type="STRING" id="45073.Lqui_0225"/>
<dbReference type="GO" id="GO:0004322">
    <property type="term" value="F:ferroxidase activity"/>
    <property type="evidence" value="ECO:0007669"/>
    <property type="project" value="TreeGrafter"/>
</dbReference>
<dbReference type="Gene3D" id="1.20.1260.10">
    <property type="match status" value="1"/>
</dbReference>
<dbReference type="PIRSF" id="PIRSF018063">
    <property type="entry name" value="Ferrtn_UCP018063"/>
    <property type="match status" value="1"/>
</dbReference>
<dbReference type="PROSITE" id="PS50905">
    <property type="entry name" value="FERRITIN_LIKE"/>
    <property type="match status" value="1"/>
</dbReference>
<dbReference type="InterPro" id="IPR014490">
    <property type="entry name" value="Dps-like"/>
</dbReference>
<organism evidence="5 6">
    <name type="scientific">Legionella quinlivanii</name>
    <dbReference type="NCBI Taxonomy" id="45073"/>
    <lineage>
        <taxon>Bacteria</taxon>
        <taxon>Pseudomonadati</taxon>
        <taxon>Pseudomonadota</taxon>
        <taxon>Gammaproteobacteria</taxon>
        <taxon>Legionellales</taxon>
        <taxon>Legionellaceae</taxon>
        <taxon>Legionella</taxon>
    </lineage>
</organism>
<reference evidence="5 6" key="1">
    <citation type="submission" date="2015-11" db="EMBL/GenBank/DDBJ databases">
        <title>Genomic analysis of 38 Legionella species identifies large and diverse effector repertoires.</title>
        <authorList>
            <person name="Burstein D."/>
            <person name="Amaro F."/>
            <person name="Zusman T."/>
            <person name="Lifshitz Z."/>
            <person name="Cohen O."/>
            <person name="Gilbert J.A."/>
            <person name="Pupko T."/>
            <person name="Shuman H.A."/>
            <person name="Segal G."/>
        </authorList>
    </citation>
    <scope>NUCLEOTIDE SEQUENCE [LARGE SCALE GENOMIC DNA]</scope>
    <source>
        <strain evidence="5 6">CDC#1442-AUS-E</strain>
    </source>
</reference>
<evidence type="ECO:0000259" key="4">
    <source>
        <dbReference type="PROSITE" id="PS50905"/>
    </source>
</evidence>
<evidence type="ECO:0000256" key="3">
    <source>
        <dbReference type="PIRSR" id="PIRSR018063-50"/>
    </source>
</evidence>
<dbReference type="AlphaFoldDB" id="A0A0W0Y3H9"/>
<dbReference type="GO" id="GO:0006879">
    <property type="term" value="P:intracellular iron ion homeostasis"/>
    <property type="evidence" value="ECO:0007669"/>
    <property type="project" value="UniProtKB-KW"/>
</dbReference>
<keyword evidence="3" id="KW-0479">Metal-binding</keyword>
<dbReference type="CDD" id="cd00657">
    <property type="entry name" value="Ferritin_like"/>
    <property type="match status" value="1"/>
</dbReference>
<keyword evidence="1" id="KW-0409">Iron storage</keyword>
<dbReference type="PANTHER" id="PTHR30295:SF1">
    <property type="entry name" value="DNA PROTECTION DURING STARVATION PROTEIN"/>
    <property type="match status" value="1"/>
</dbReference>
<dbReference type="GO" id="GO:0020037">
    <property type="term" value="F:heme binding"/>
    <property type="evidence" value="ECO:0007669"/>
    <property type="project" value="TreeGrafter"/>
</dbReference>